<feature type="domain" description="EGF-like" evidence="18">
    <location>
        <begin position="1169"/>
        <end position="1207"/>
    </location>
</feature>
<protein>
    <recommendedName>
        <fullName evidence="21">Protein crumbs homolog 1</fullName>
    </recommendedName>
</protein>
<dbReference type="GO" id="GO:0048863">
    <property type="term" value="P:stem cell differentiation"/>
    <property type="evidence" value="ECO:0007669"/>
    <property type="project" value="UniProtKB-ARBA"/>
</dbReference>
<dbReference type="GO" id="GO:0016324">
    <property type="term" value="C:apical plasma membrane"/>
    <property type="evidence" value="ECO:0007669"/>
    <property type="project" value="UniProtKB-SubCell"/>
</dbReference>
<feature type="domain" description="EGF-like" evidence="18">
    <location>
        <begin position="780"/>
        <end position="816"/>
    </location>
</feature>
<dbReference type="PROSITE" id="PS50026">
    <property type="entry name" value="EGF_3"/>
    <property type="match status" value="15"/>
</dbReference>
<feature type="domain" description="Laminin G" evidence="17">
    <location>
        <begin position="375"/>
        <end position="562"/>
    </location>
</feature>
<dbReference type="PROSITE" id="PS00022">
    <property type="entry name" value="EGF_1"/>
    <property type="match status" value="13"/>
</dbReference>
<feature type="domain" description="EGF-like" evidence="18">
    <location>
        <begin position="1037"/>
        <end position="1073"/>
    </location>
</feature>
<name>A0ABD0XNA7_UMBPY</name>
<dbReference type="GO" id="GO:0007163">
    <property type="term" value="P:establishment or maintenance of cell polarity"/>
    <property type="evidence" value="ECO:0007669"/>
    <property type="project" value="UniProtKB-ARBA"/>
</dbReference>
<feature type="disulfide bond" evidence="14">
    <location>
        <begin position="1063"/>
        <end position="1072"/>
    </location>
</feature>
<dbReference type="FunFam" id="2.10.25.10:FF:000031">
    <property type="entry name" value="neurogenic locus notch homolog protein 3"/>
    <property type="match status" value="1"/>
</dbReference>
<feature type="domain" description="EGF-like" evidence="18">
    <location>
        <begin position="333"/>
        <end position="373"/>
    </location>
</feature>
<feature type="domain" description="EGF-like" evidence="18">
    <location>
        <begin position="154"/>
        <end position="191"/>
    </location>
</feature>
<dbReference type="PRINTS" id="PR00010">
    <property type="entry name" value="EGFBLOOD"/>
</dbReference>
<dbReference type="Proteomes" id="UP001557470">
    <property type="component" value="Unassembled WGS sequence"/>
</dbReference>
<dbReference type="FunFam" id="2.10.25.10:FF:000282">
    <property type="entry name" value="Crumbs cell polarity complex component 2"/>
    <property type="match status" value="1"/>
</dbReference>
<dbReference type="SMART" id="SM00282">
    <property type="entry name" value="LamG"/>
    <property type="match status" value="3"/>
</dbReference>
<evidence type="ECO:0000256" key="13">
    <source>
        <dbReference type="ARBA" id="ARBA00060989"/>
    </source>
</evidence>
<dbReference type="InterPro" id="IPR013032">
    <property type="entry name" value="EGF-like_CS"/>
</dbReference>
<dbReference type="GO" id="GO:0032991">
    <property type="term" value="C:protein-containing complex"/>
    <property type="evidence" value="ECO:0007669"/>
    <property type="project" value="UniProtKB-ARBA"/>
</dbReference>
<reference evidence="19 20" key="1">
    <citation type="submission" date="2024-06" db="EMBL/GenBank/DDBJ databases">
        <authorList>
            <person name="Pan Q."/>
            <person name="Wen M."/>
            <person name="Jouanno E."/>
            <person name="Zahm M."/>
            <person name="Klopp C."/>
            <person name="Cabau C."/>
            <person name="Louis A."/>
            <person name="Berthelot C."/>
            <person name="Parey E."/>
            <person name="Roest Crollius H."/>
            <person name="Montfort J."/>
            <person name="Robinson-Rechavi M."/>
            <person name="Bouchez O."/>
            <person name="Lampietro C."/>
            <person name="Lopez Roques C."/>
            <person name="Donnadieu C."/>
            <person name="Postlethwait J."/>
            <person name="Bobe J."/>
            <person name="Verreycken H."/>
            <person name="Guiguen Y."/>
        </authorList>
    </citation>
    <scope>NUCLEOTIDE SEQUENCE [LARGE SCALE GENOMIC DNA]</scope>
    <source>
        <strain evidence="19">Up_M1</strain>
        <tissue evidence="19">Testis</tissue>
    </source>
</reference>
<dbReference type="GO" id="GO:0048646">
    <property type="term" value="P:anatomical structure formation involved in morphogenesis"/>
    <property type="evidence" value="ECO:0007669"/>
    <property type="project" value="UniProtKB-ARBA"/>
</dbReference>
<dbReference type="InterPro" id="IPR000152">
    <property type="entry name" value="EGF-type_Asp/Asn_hydroxyl_site"/>
</dbReference>
<feature type="disulfide bond" evidence="14">
    <location>
        <begin position="590"/>
        <end position="599"/>
    </location>
</feature>
<dbReference type="GO" id="GO:0035282">
    <property type="term" value="P:segmentation"/>
    <property type="evidence" value="ECO:0007669"/>
    <property type="project" value="UniProtKB-ARBA"/>
</dbReference>
<feature type="disulfide bond" evidence="14">
    <location>
        <begin position="1100"/>
        <end position="1109"/>
    </location>
</feature>
<dbReference type="GO" id="GO:0009952">
    <property type="term" value="P:anterior/posterior pattern specification"/>
    <property type="evidence" value="ECO:0007669"/>
    <property type="project" value="UniProtKB-ARBA"/>
</dbReference>
<feature type="disulfide bond" evidence="14">
    <location>
        <begin position="104"/>
        <end position="113"/>
    </location>
</feature>
<evidence type="ECO:0000256" key="14">
    <source>
        <dbReference type="PROSITE-ProRule" id="PRU00076"/>
    </source>
</evidence>
<keyword evidence="3" id="KW-1003">Cell membrane</keyword>
<dbReference type="FunFam" id="2.60.120.200:FF:000055">
    <property type="entry name" value="Crumbs cell polarity complex component 1"/>
    <property type="match status" value="1"/>
</dbReference>
<evidence type="ECO:0000256" key="5">
    <source>
        <dbReference type="ARBA" id="ARBA00022692"/>
    </source>
</evidence>
<feature type="domain" description="EGF-like" evidence="18">
    <location>
        <begin position="40"/>
        <end position="76"/>
    </location>
</feature>
<feature type="domain" description="EGF-like" evidence="18">
    <location>
        <begin position="116"/>
        <end position="152"/>
    </location>
</feature>
<dbReference type="InterPro" id="IPR001791">
    <property type="entry name" value="Laminin_G"/>
</dbReference>
<feature type="disulfide bond" evidence="14">
    <location>
        <begin position="1138"/>
        <end position="1147"/>
    </location>
</feature>
<evidence type="ECO:0000256" key="6">
    <source>
        <dbReference type="ARBA" id="ARBA00022729"/>
    </source>
</evidence>
<evidence type="ECO:0000313" key="20">
    <source>
        <dbReference type="Proteomes" id="UP001557470"/>
    </source>
</evidence>
<feature type="domain" description="EGF-like" evidence="18">
    <location>
        <begin position="564"/>
        <end position="600"/>
    </location>
</feature>
<sequence length="1319" mass="144143">MNMELLGSSFRLFAFSLIIFSLVISIDGLTPLTVTSAVPGTNQCSPNPCYNRAICRSHSDGYACFCVPGFQGEHCQIEVNECASQPCRNGATCVDKVGKYACLCKPGFTGATCEIQIDECHSQPCLNRGSCHDYVNSFSCTCMPGFQGDRCEIDVDECQVQPCLNGALCIDSVNGYSCDCSLTTFTGQHCETPSPQCTSQPCLNSALCLENAGNYTCDCLKGFQGHQCEVDVNECSSNPCMNGGRCIELSWQSLYGSEPLLPDHYDPRHAAGFLCSCHSRTAGIFCEEILDACDPNPCENRGQCESLVGGYVCHCSQQSQDEFLYGGQNCSEALLGCENHRCQNHGSCTPFLSDGEHIYTCLCAPGHTGPLCQTSTAFSFEQSGYLLLQSPFVAAEATCNITMSFRTVLPQAMLFQRISAGLVLVLELLEGQLRLNMRREAWDGGGAEGVALQLGQTLELPVNVTDGVWHSVETVLGDGLLSLRLLDAGICQDQDCVRECLVEGTLPGAESLDSPIQSTSIGGVVDAGEAFIGCLRDVLVDSQLVVPGQWLNHLVVNVTPGCSPRDWCLERPCLNRGQCINLWQSYRCLCPRPYDGQDCAEEYVSARFGNEDTQSYAVFTITDDPGSDITISLFLRTRRHAGILLVLTNSTSQYLRMWLDEGRIKVQLHNFETLTSVRVVNDGDVHFVSVVVSREHMDLYVANQKQGSLEVRMLDIQKGDVVYVGGLAELKASSAFGGYFKGCIQDMRINNERLQFFRLDTTVTSYPLELMANITTGCTGDNSCSRNPCQNGGMCYSMWDDFTCTCPPNTAGRRCEEVKWCDLSPCPEQAECRTLSQGYECFSNATFFDNSSMLTYRGNGHIQRSLTSISLTLRTRRHHAGLLHAERGPQFATISVQDGLLSLELRSWAGEGVDVSTVSLSSQTRVSDGQWHKAHFFMVTPGAEASHWTLVLDEEAADAETSSSEGGNLNFLRDGVDIQLGGLDPNTGWSLMGCMGTVEVGGIALPYFSPSVVKLLRTQEEQFLLMSPSPPQSGCSGLPVCQPNPCMNGASCHDLWNLFNCSCEEGWAGRHCELNTDTCDSNPCIHGNCSIQGLAYVCACDFGYTGVDCEEEVDVCENHLCANGATCLHGVNKYACLCTANYTGPYCSDRIKEIPWYILDNRRFRPKLPVAVCGDENRNYTCFNAGNCTERDLSCDCLPGFTGHRCEQEVDECKSNPCMNGGYCRNLVNKYHCVCEMSFAGDNCQIDLTSEGVTSNLLLPVILGCVLLLLALVSTSVALVLALNQRATHGTYSPSRQEKEGSRVEMWDIAQPPPVERLI</sequence>
<keyword evidence="7" id="KW-0677">Repeat</keyword>
<dbReference type="FunFam" id="2.10.25.10:FF:000122">
    <property type="entry name" value="Protein crumbs homolog 2"/>
    <property type="match status" value="1"/>
</dbReference>
<dbReference type="InterPro" id="IPR013320">
    <property type="entry name" value="ConA-like_dom_sf"/>
</dbReference>
<dbReference type="GO" id="GO:0030097">
    <property type="term" value="P:hemopoiesis"/>
    <property type="evidence" value="ECO:0007669"/>
    <property type="project" value="UniProtKB-ARBA"/>
</dbReference>
<dbReference type="Gene3D" id="2.60.120.200">
    <property type="match status" value="3"/>
</dbReference>
<evidence type="ECO:0000256" key="9">
    <source>
        <dbReference type="ARBA" id="ARBA00023136"/>
    </source>
</evidence>
<dbReference type="SMART" id="SM00179">
    <property type="entry name" value="EGF_CA"/>
    <property type="match status" value="13"/>
</dbReference>
<feature type="disulfide bond" evidence="14">
    <location>
        <begin position="1235"/>
        <end position="1244"/>
    </location>
</feature>
<evidence type="ECO:0000256" key="3">
    <source>
        <dbReference type="ARBA" id="ARBA00022475"/>
    </source>
</evidence>
<dbReference type="GO" id="GO:0048731">
    <property type="term" value="P:system development"/>
    <property type="evidence" value="ECO:0007669"/>
    <property type="project" value="UniProtKB-ARBA"/>
</dbReference>
<dbReference type="InterPro" id="IPR009030">
    <property type="entry name" value="Growth_fac_rcpt_cys_sf"/>
</dbReference>
<feature type="domain" description="EGF-like" evidence="18">
    <location>
        <begin position="78"/>
        <end position="114"/>
    </location>
</feature>
<feature type="domain" description="EGF-like" evidence="18">
    <location>
        <begin position="1209"/>
        <end position="1245"/>
    </location>
</feature>
<comment type="caution">
    <text evidence="14">Lacks conserved residue(s) required for the propagation of feature annotation.</text>
</comment>
<comment type="similarity">
    <text evidence="13">Belongs to the Crumbs protein family.</text>
</comment>
<evidence type="ECO:0000256" key="8">
    <source>
        <dbReference type="ARBA" id="ARBA00022989"/>
    </source>
</evidence>
<feature type="disulfide bond" evidence="14">
    <location>
        <begin position="363"/>
        <end position="372"/>
    </location>
</feature>
<accession>A0ABD0XNA7</accession>
<dbReference type="Pfam" id="PF00008">
    <property type="entry name" value="EGF"/>
    <property type="match status" value="8"/>
</dbReference>
<feature type="disulfide bond" evidence="14">
    <location>
        <begin position="142"/>
        <end position="151"/>
    </location>
</feature>
<dbReference type="SUPFAM" id="SSF49899">
    <property type="entry name" value="Concanavalin A-like lectins/glucanases"/>
    <property type="match status" value="3"/>
</dbReference>
<dbReference type="InterPro" id="IPR018097">
    <property type="entry name" value="EGF_Ca-bd_CS"/>
</dbReference>
<feature type="domain" description="EGF-like" evidence="18">
    <location>
        <begin position="1075"/>
        <end position="1110"/>
    </location>
</feature>
<comment type="subcellular location">
    <subcellularLocation>
        <location evidence="1">Apical cell membrane</location>
        <topology evidence="1">Single-pass type I membrane protein</topology>
    </subcellularLocation>
    <subcellularLocation>
        <location evidence="2">Cell projection</location>
    </subcellularLocation>
</comment>
<dbReference type="CDD" id="cd00110">
    <property type="entry name" value="LamG"/>
    <property type="match status" value="3"/>
</dbReference>
<dbReference type="FunFam" id="2.10.25.10:FF:000012">
    <property type="entry name" value="Delta-like protein"/>
    <property type="match status" value="1"/>
</dbReference>
<keyword evidence="20" id="KW-1185">Reference proteome</keyword>
<evidence type="ECO:0000256" key="11">
    <source>
        <dbReference type="ARBA" id="ARBA00023180"/>
    </source>
</evidence>
<dbReference type="GO" id="GO:0005911">
    <property type="term" value="C:cell-cell junction"/>
    <property type="evidence" value="ECO:0007669"/>
    <property type="project" value="UniProtKB-ARBA"/>
</dbReference>
<feature type="domain" description="EGF-like" evidence="18">
    <location>
        <begin position="193"/>
        <end position="229"/>
    </location>
</feature>
<evidence type="ECO:0000256" key="15">
    <source>
        <dbReference type="SAM" id="Phobius"/>
    </source>
</evidence>
<dbReference type="Gene3D" id="2.10.25.10">
    <property type="entry name" value="Laminin"/>
    <property type="match status" value="15"/>
</dbReference>
<gene>
    <name evidence="19" type="ORF">UPYG_G00033150</name>
</gene>
<feature type="signal peptide" evidence="16">
    <location>
        <begin position="1"/>
        <end position="28"/>
    </location>
</feature>
<dbReference type="InterPro" id="IPR000742">
    <property type="entry name" value="EGF"/>
</dbReference>
<comment type="caution">
    <text evidence="19">The sequence shown here is derived from an EMBL/GenBank/DDBJ whole genome shotgun (WGS) entry which is preliminary data.</text>
</comment>
<dbReference type="PROSITE" id="PS50025">
    <property type="entry name" value="LAM_G_DOMAIN"/>
    <property type="match status" value="3"/>
</dbReference>
<dbReference type="PANTHER" id="PTHR12916:SF4">
    <property type="entry name" value="UNINFLATABLE, ISOFORM C"/>
    <property type="match status" value="1"/>
</dbReference>
<feature type="disulfide bond" evidence="14">
    <location>
        <begin position="1197"/>
        <end position="1206"/>
    </location>
</feature>
<keyword evidence="6 16" id="KW-0732">Signal</keyword>
<dbReference type="PROSITE" id="PS00010">
    <property type="entry name" value="ASX_HYDROXYL"/>
    <property type="match status" value="6"/>
</dbReference>
<dbReference type="SMART" id="SM00181">
    <property type="entry name" value="EGF"/>
    <property type="match status" value="15"/>
</dbReference>
<proteinExistence type="inferred from homology"/>
<dbReference type="FunFam" id="2.10.25.10:FF:000123">
    <property type="entry name" value="Crumbs homolog 1 (Drosophila)"/>
    <property type="match status" value="1"/>
</dbReference>
<feature type="domain" description="EGF-like" evidence="18">
    <location>
        <begin position="231"/>
        <end position="287"/>
    </location>
</feature>
<feature type="disulfide bond" evidence="14">
    <location>
        <begin position="1079"/>
        <end position="1089"/>
    </location>
</feature>
<evidence type="ECO:0000256" key="1">
    <source>
        <dbReference type="ARBA" id="ARBA00004247"/>
    </source>
</evidence>
<feature type="domain" description="EGF-like" evidence="18">
    <location>
        <begin position="289"/>
        <end position="331"/>
    </location>
</feature>
<feature type="disulfide bond" evidence="14">
    <location>
        <begin position="277"/>
        <end position="286"/>
    </location>
</feature>
<evidence type="ECO:0000256" key="7">
    <source>
        <dbReference type="ARBA" id="ARBA00022737"/>
    </source>
</evidence>
<feature type="disulfide bond" evidence="14">
    <location>
        <begin position="66"/>
        <end position="75"/>
    </location>
</feature>
<dbReference type="FunFam" id="2.10.25.10:FF:000348">
    <property type="entry name" value="Crumbs 1, cell polarity complex component"/>
    <property type="match status" value="1"/>
</dbReference>
<feature type="chain" id="PRO_5044788819" description="Protein crumbs homolog 1" evidence="16">
    <location>
        <begin position="29"/>
        <end position="1319"/>
    </location>
</feature>
<evidence type="ECO:0000259" key="18">
    <source>
        <dbReference type="PROSITE" id="PS50026"/>
    </source>
</evidence>
<dbReference type="SUPFAM" id="SSF57196">
    <property type="entry name" value="EGF/Laminin"/>
    <property type="match status" value="7"/>
</dbReference>
<dbReference type="GO" id="GO:0019904">
    <property type="term" value="F:protein domain specific binding"/>
    <property type="evidence" value="ECO:0007669"/>
    <property type="project" value="UniProtKB-ARBA"/>
</dbReference>
<keyword evidence="9 15" id="KW-0472">Membrane</keyword>
<dbReference type="FunFam" id="2.10.25.10:FF:000066">
    <property type="entry name" value="FAT atypical cadherin 4"/>
    <property type="match status" value="1"/>
</dbReference>
<keyword evidence="5 15" id="KW-0812">Transmembrane</keyword>
<dbReference type="Pfam" id="PF12661">
    <property type="entry name" value="hEGF"/>
    <property type="match status" value="2"/>
</dbReference>
<feature type="domain" description="Laminin G" evidence="17">
    <location>
        <begin position="606"/>
        <end position="778"/>
    </location>
</feature>
<evidence type="ECO:0000259" key="17">
    <source>
        <dbReference type="PROSITE" id="PS50025"/>
    </source>
</evidence>
<dbReference type="GO" id="GO:0042995">
    <property type="term" value="C:cell projection"/>
    <property type="evidence" value="ECO:0007669"/>
    <property type="project" value="UniProtKB-SubCell"/>
</dbReference>
<dbReference type="PANTHER" id="PTHR12916">
    <property type="entry name" value="CYTOCHROME C OXIDASE POLYPEPTIDE VIC-2"/>
    <property type="match status" value="1"/>
</dbReference>
<evidence type="ECO:0000256" key="2">
    <source>
        <dbReference type="ARBA" id="ARBA00004316"/>
    </source>
</evidence>
<evidence type="ECO:0000256" key="12">
    <source>
        <dbReference type="ARBA" id="ARBA00023273"/>
    </source>
</evidence>
<dbReference type="FunFam" id="2.10.25.10:FF:000039">
    <property type="entry name" value="Crumbs cell polarity complex component 1"/>
    <property type="match status" value="1"/>
</dbReference>
<feature type="disulfide bond" evidence="14">
    <location>
        <begin position="806"/>
        <end position="815"/>
    </location>
</feature>
<dbReference type="FunFam" id="2.10.25.10:FF:000208">
    <property type="entry name" value="Crumbs 2, cell polarity complex component"/>
    <property type="match status" value="1"/>
</dbReference>
<keyword evidence="10 14" id="KW-1015">Disulfide bond</keyword>
<evidence type="ECO:0000313" key="19">
    <source>
        <dbReference type="EMBL" id="KAL1022840.1"/>
    </source>
</evidence>
<dbReference type="CDD" id="cd00054">
    <property type="entry name" value="EGF_CA"/>
    <property type="match status" value="10"/>
</dbReference>
<dbReference type="InterPro" id="IPR001881">
    <property type="entry name" value="EGF-like_Ca-bd_dom"/>
</dbReference>
<evidence type="ECO:0000256" key="10">
    <source>
        <dbReference type="ARBA" id="ARBA00023157"/>
    </source>
</evidence>
<feature type="disulfide bond" evidence="14">
    <location>
        <begin position="219"/>
        <end position="228"/>
    </location>
</feature>
<keyword evidence="11" id="KW-0325">Glycoprotein</keyword>
<dbReference type="SUPFAM" id="SSF57184">
    <property type="entry name" value="Growth factor receptor domain"/>
    <property type="match status" value="1"/>
</dbReference>
<feature type="transmembrane region" description="Helical" evidence="15">
    <location>
        <begin position="1257"/>
        <end position="1283"/>
    </location>
</feature>
<evidence type="ECO:0000256" key="4">
    <source>
        <dbReference type="ARBA" id="ARBA00022536"/>
    </source>
</evidence>
<dbReference type="PROSITE" id="PS01187">
    <property type="entry name" value="EGF_CA"/>
    <property type="match status" value="3"/>
</dbReference>
<keyword evidence="8 15" id="KW-1133">Transmembrane helix</keyword>
<dbReference type="FunFam" id="2.10.25.10:FF:000143">
    <property type="entry name" value="Protein crumbs 1"/>
    <property type="match status" value="1"/>
</dbReference>
<dbReference type="PROSITE" id="PS01186">
    <property type="entry name" value="EGF_2"/>
    <property type="match status" value="8"/>
</dbReference>
<keyword evidence="4 14" id="KW-0245">EGF-like domain</keyword>
<evidence type="ECO:0000256" key="16">
    <source>
        <dbReference type="SAM" id="SignalP"/>
    </source>
</evidence>
<feature type="domain" description="Laminin G" evidence="17">
    <location>
        <begin position="843"/>
        <end position="1035"/>
    </location>
</feature>
<dbReference type="Pfam" id="PF02210">
    <property type="entry name" value="Laminin_G_2"/>
    <property type="match status" value="3"/>
</dbReference>
<dbReference type="FunFam" id="2.10.25.10:FF:000459">
    <property type="entry name" value="Axotactin, isoform B"/>
    <property type="match status" value="1"/>
</dbReference>
<keyword evidence="12" id="KW-0966">Cell projection</keyword>
<dbReference type="EMBL" id="JAGEUA010000001">
    <property type="protein sequence ID" value="KAL1022840.1"/>
    <property type="molecule type" value="Genomic_DNA"/>
</dbReference>
<feature type="domain" description="EGF-like" evidence="18">
    <location>
        <begin position="1112"/>
        <end position="1148"/>
    </location>
</feature>
<evidence type="ECO:0008006" key="21">
    <source>
        <dbReference type="Google" id="ProtNLM"/>
    </source>
</evidence>
<organism evidence="19 20">
    <name type="scientific">Umbra pygmaea</name>
    <name type="common">Eastern mudminnow</name>
    <dbReference type="NCBI Taxonomy" id="75934"/>
    <lineage>
        <taxon>Eukaryota</taxon>
        <taxon>Metazoa</taxon>
        <taxon>Chordata</taxon>
        <taxon>Craniata</taxon>
        <taxon>Vertebrata</taxon>
        <taxon>Euteleostomi</taxon>
        <taxon>Actinopterygii</taxon>
        <taxon>Neopterygii</taxon>
        <taxon>Teleostei</taxon>
        <taxon>Protacanthopterygii</taxon>
        <taxon>Esociformes</taxon>
        <taxon>Umbridae</taxon>
        <taxon>Umbra</taxon>
    </lineage>
</organism>